<keyword evidence="3" id="KW-1185">Reference proteome</keyword>
<accession>A0A6V7RJ76</accession>
<keyword evidence="1" id="KW-1133">Transmembrane helix</keyword>
<gene>
    <name evidence="2" type="ORF">JEOSCH030_01462</name>
</gene>
<organism evidence="2 3">
    <name type="scientific">Phocicoccus schoeneichii</name>
    <dbReference type="NCBI Taxonomy" id="1812261"/>
    <lineage>
        <taxon>Bacteria</taxon>
        <taxon>Bacillati</taxon>
        <taxon>Bacillota</taxon>
        <taxon>Bacilli</taxon>
        <taxon>Bacillales</taxon>
        <taxon>Salinicoccaceae</taxon>
        <taxon>Phocicoccus</taxon>
    </lineage>
</organism>
<feature type="transmembrane region" description="Helical" evidence="1">
    <location>
        <begin position="34"/>
        <end position="54"/>
    </location>
</feature>
<keyword evidence="1" id="KW-0472">Membrane</keyword>
<evidence type="ECO:0008006" key="4">
    <source>
        <dbReference type="Google" id="ProtNLM"/>
    </source>
</evidence>
<protein>
    <recommendedName>
        <fullName evidence="4">Group-specific protein</fullName>
    </recommendedName>
</protein>
<evidence type="ECO:0000256" key="1">
    <source>
        <dbReference type="SAM" id="Phobius"/>
    </source>
</evidence>
<feature type="transmembrane region" description="Helical" evidence="1">
    <location>
        <begin position="7"/>
        <end position="28"/>
    </location>
</feature>
<name>A0A6V7RJ76_9BACL</name>
<proteinExistence type="predicted"/>
<evidence type="ECO:0000313" key="2">
    <source>
        <dbReference type="EMBL" id="CAD2078145.1"/>
    </source>
</evidence>
<keyword evidence="1" id="KW-0812">Transmembrane</keyword>
<reference evidence="2 3" key="1">
    <citation type="submission" date="2020-07" db="EMBL/GenBank/DDBJ databases">
        <authorList>
            <person name="Criscuolo A."/>
        </authorList>
    </citation>
    <scope>NUCLEOTIDE SEQUENCE [LARGE SCALE GENOMIC DNA]</scope>
    <source>
        <strain evidence="3">CIP 111030</strain>
    </source>
</reference>
<dbReference type="RefSeq" id="WP_186088253.1">
    <property type="nucleotide sequence ID" value="NZ_BMDB01000001.1"/>
</dbReference>
<evidence type="ECO:0000313" key="3">
    <source>
        <dbReference type="Proteomes" id="UP000521032"/>
    </source>
</evidence>
<dbReference type="AlphaFoldDB" id="A0A6V7RJ76"/>
<comment type="caution">
    <text evidence="2">The sequence shown here is derived from an EMBL/GenBank/DDBJ whole genome shotgun (WGS) entry which is preliminary data.</text>
</comment>
<sequence>MDEKKENIYIILVVALYILMDGIIIPLLPGSSWLNVFFGLVISLSIGGFGLYFLQKYKNS</sequence>
<dbReference type="Proteomes" id="UP000521032">
    <property type="component" value="Unassembled WGS sequence"/>
</dbReference>
<dbReference type="EMBL" id="CAJEWE010000010">
    <property type="protein sequence ID" value="CAD2078145.1"/>
    <property type="molecule type" value="Genomic_DNA"/>
</dbReference>